<proteinExistence type="predicted"/>
<name>A0A844ZUX1_9SPHN</name>
<gene>
    <name evidence="2" type="ORF">GRI41_10595</name>
</gene>
<keyword evidence="3" id="KW-1185">Reference proteome</keyword>
<evidence type="ECO:0008006" key="4">
    <source>
        <dbReference type="Google" id="ProtNLM"/>
    </source>
</evidence>
<dbReference type="EMBL" id="WTYX01000002">
    <property type="protein sequence ID" value="MXO91274.1"/>
    <property type="molecule type" value="Genomic_DNA"/>
</dbReference>
<evidence type="ECO:0000313" key="2">
    <source>
        <dbReference type="EMBL" id="MXO91274.1"/>
    </source>
</evidence>
<evidence type="ECO:0000256" key="1">
    <source>
        <dbReference type="SAM" id="SignalP"/>
    </source>
</evidence>
<dbReference type="AlphaFoldDB" id="A0A844ZUX1"/>
<reference evidence="2 3" key="1">
    <citation type="submission" date="2019-12" db="EMBL/GenBank/DDBJ databases">
        <title>Genomic-based taxomic classification of the family Erythrobacteraceae.</title>
        <authorList>
            <person name="Xu L."/>
        </authorList>
    </citation>
    <scope>NUCLEOTIDE SEQUENCE [LARGE SCALE GENOMIC DNA]</scope>
    <source>
        <strain evidence="2 3">KCTC 52763</strain>
    </source>
</reference>
<dbReference type="Proteomes" id="UP000442714">
    <property type="component" value="Unassembled WGS sequence"/>
</dbReference>
<sequence length="280" mass="30578">MFRKVIFTIGASIALTAQPLAAQDTAEVDPFAALTGMFEVEPLTAEQEARLPLAKGIVDKMIPDGAMREMMEGMFSGSFGDLMSLGAMMEEESPAAFVAGQLGLEQSDISLTSAQASELANMFDPARLERKQKEAEIMPGVMGEMMDVMEPPMRKAMSELYAIHFTQPQLVEIDGFFSTETGAIFARKSFTMASDPRVMSATMEALPAMMGQIGAIEKKMKEAAADLPAARSFEELSEQEQARISELTGFPVDNLREWSVASGDDYEDDYAMESKADEKN</sequence>
<evidence type="ECO:0000313" key="3">
    <source>
        <dbReference type="Proteomes" id="UP000442714"/>
    </source>
</evidence>
<accession>A0A844ZUX1</accession>
<feature type="signal peptide" evidence="1">
    <location>
        <begin position="1"/>
        <end position="22"/>
    </location>
</feature>
<comment type="caution">
    <text evidence="2">The sequence shown here is derived from an EMBL/GenBank/DDBJ whole genome shotgun (WGS) entry which is preliminary data.</text>
</comment>
<feature type="chain" id="PRO_5032440503" description="DUF2059 domain-containing protein" evidence="1">
    <location>
        <begin position="23"/>
        <end position="280"/>
    </location>
</feature>
<dbReference type="RefSeq" id="WP_160604974.1">
    <property type="nucleotide sequence ID" value="NZ_WTYX01000002.1"/>
</dbReference>
<dbReference type="OrthoDB" id="7409988at2"/>
<organism evidence="2 3">
    <name type="scientific">Pontixanthobacter aquaemixtae</name>
    <dbReference type="NCBI Taxonomy" id="1958940"/>
    <lineage>
        <taxon>Bacteria</taxon>
        <taxon>Pseudomonadati</taxon>
        <taxon>Pseudomonadota</taxon>
        <taxon>Alphaproteobacteria</taxon>
        <taxon>Sphingomonadales</taxon>
        <taxon>Erythrobacteraceae</taxon>
        <taxon>Pontixanthobacter</taxon>
    </lineage>
</organism>
<keyword evidence="1" id="KW-0732">Signal</keyword>
<protein>
    <recommendedName>
        <fullName evidence="4">DUF2059 domain-containing protein</fullName>
    </recommendedName>
</protein>